<name>A0A8X7W0H1_BRACI</name>
<evidence type="ECO:0000313" key="6">
    <source>
        <dbReference type="Proteomes" id="UP000886595"/>
    </source>
</evidence>
<evidence type="ECO:0000259" key="4">
    <source>
        <dbReference type="PROSITE" id="PS51473"/>
    </source>
</evidence>
<keyword evidence="2" id="KW-0677">Repeat</keyword>
<evidence type="ECO:0000313" key="5">
    <source>
        <dbReference type="EMBL" id="KAG2321419.1"/>
    </source>
</evidence>
<dbReference type="Pfam" id="PF01657">
    <property type="entry name" value="Stress-antifung"/>
    <property type="match status" value="1"/>
</dbReference>
<evidence type="ECO:0000256" key="3">
    <source>
        <dbReference type="SAM" id="SignalP"/>
    </source>
</evidence>
<keyword evidence="6" id="KW-1185">Reference proteome</keyword>
<dbReference type="OrthoDB" id="696781at2759"/>
<comment type="caution">
    <text evidence="5">The sequence shown here is derived from an EMBL/GenBank/DDBJ whole genome shotgun (WGS) entry which is preliminary data.</text>
</comment>
<dbReference type="EMBL" id="JAAMPC010000003">
    <property type="protein sequence ID" value="KAG2321419.1"/>
    <property type="molecule type" value="Genomic_DNA"/>
</dbReference>
<dbReference type="InterPro" id="IPR002902">
    <property type="entry name" value="GNK2"/>
</dbReference>
<evidence type="ECO:0000256" key="2">
    <source>
        <dbReference type="ARBA" id="ARBA00022737"/>
    </source>
</evidence>
<gene>
    <name evidence="5" type="ORF">Bca52824_014632</name>
</gene>
<dbReference type="InterPro" id="IPR038408">
    <property type="entry name" value="GNK2_sf"/>
</dbReference>
<feature type="domain" description="Gnk2-homologous" evidence="4">
    <location>
        <begin position="28"/>
        <end position="130"/>
    </location>
</feature>
<organism evidence="5 6">
    <name type="scientific">Brassica carinata</name>
    <name type="common">Ethiopian mustard</name>
    <name type="synonym">Abyssinian cabbage</name>
    <dbReference type="NCBI Taxonomy" id="52824"/>
    <lineage>
        <taxon>Eukaryota</taxon>
        <taxon>Viridiplantae</taxon>
        <taxon>Streptophyta</taxon>
        <taxon>Embryophyta</taxon>
        <taxon>Tracheophyta</taxon>
        <taxon>Spermatophyta</taxon>
        <taxon>Magnoliopsida</taxon>
        <taxon>eudicotyledons</taxon>
        <taxon>Gunneridae</taxon>
        <taxon>Pentapetalae</taxon>
        <taxon>rosids</taxon>
        <taxon>malvids</taxon>
        <taxon>Brassicales</taxon>
        <taxon>Brassicaceae</taxon>
        <taxon>Brassiceae</taxon>
        <taxon>Brassica</taxon>
    </lineage>
</organism>
<feature type="signal peptide" evidence="3">
    <location>
        <begin position="1"/>
        <end position="24"/>
    </location>
</feature>
<dbReference type="PROSITE" id="PS51473">
    <property type="entry name" value="GNK2"/>
    <property type="match status" value="2"/>
</dbReference>
<feature type="domain" description="Gnk2-homologous" evidence="4">
    <location>
        <begin position="136"/>
        <end position="226"/>
    </location>
</feature>
<dbReference type="PANTHER" id="PTHR32099">
    <property type="entry name" value="CYSTEINE-RICH REPEAT SECRETORY PROTEIN"/>
    <property type="match status" value="1"/>
</dbReference>
<dbReference type="PANTHER" id="PTHR32099:SF46">
    <property type="entry name" value="CYSTEINE-RICH REPEAT SECRETORY PROTEIN 5-RELATED"/>
    <property type="match status" value="1"/>
</dbReference>
<reference evidence="5 6" key="1">
    <citation type="submission" date="2020-02" db="EMBL/GenBank/DDBJ databases">
        <authorList>
            <person name="Ma Q."/>
            <person name="Huang Y."/>
            <person name="Song X."/>
            <person name="Pei D."/>
        </authorList>
    </citation>
    <scope>NUCLEOTIDE SEQUENCE [LARGE SCALE GENOMIC DNA]</scope>
    <source>
        <strain evidence="5">Sxm20200214</strain>
        <tissue evidence="5">Leaf</tissue>
    </source>
</reference>
<keyword evidence="1 3" id="KW-0732">Signal</keyword>
<protein>
    <recommendedName>
        <fullName evidence="4">Gnk2-homologous domain-containing protein</fullName>
    </recommendedName>
</protein>
<dbReference type="Proteomes" id="UP000886595">
    <property type="component" value="Unassembled WGS sequence"/>
</dbReference>
<sequence length="226" mass="24897">MTRIITHFAIVLFCFFLFSLQTISQSAQMSSGCDQVPDNFNTSSSYQSNLETVLSTLRDCSSHGSYANATAGLSPNTVYGMFLCRGDTSRASCSKCVHSATLSMSETCNSHKGTFVFHNECMVRYSNFSFFTLVEDEPVFGRFSAFSSSGYPKVSNQTISGKINELIPRASSSSSVPYFVEDQEHVTQVESSYDLKAIVQCSPDLDPRNCTVCLRLAAQFLYDCCA</sequence>
<proteinExistence type="predicted"/>
<feature type="chain" id="PRO_5036464903" description="Gnk2-homologous domain-containing protein" evidence="3">
    <location>
        <begin position="25"/>
        <end position="226"/>
    </location>
</feature>
<dbReference type="PROSITE" id="PS51257">
    <property type="entry name" value="PROKAR_LIPOPROTEIN"/>
    <property type="match status" value="1"/>
</dbReference>
<accession>A0A8X7W0H1</accession>
<evidence type="ECO:0000256" key="1">
    <source>
        <dbReference type="ARBA" id="ARBA00022729"/>
    </source>
</evidence>
<dbReference type="CDD" id="cd23509">
    <property type="entry name" value="Gnk2-like"/>
    <property type="match status" value="1"/>
</dbReference>
<dbReference type="AlphaFoldDB" id="A0A8X7W0H1"/>
<dbReference type="Gene3D" id="3.30.430.20">
    <property type="entry name" value="Gnk2 domain, C-X8-C-X2-C motif"/>
    <property type="match status" value="2"/>
</dbReference>